<dbReference type="Pfam" id="PF07707">
    <property type="entry name" value="BACK"/>
    <property type="match status" value="1"/>
</dbReference>
<evidence type="ECO:0000256" key="1">
    <source>
        <dbReference type="ARBA" id="ARBA00022441"/>
    </source>
</evidence>
<dbReference type="FunFam" id="1.25.40.420:FF:000001">
    <property type="entry name" value="Kelch-like family member 12"/>
    <property type="match status" value="1"/>
</dbReference>
<evidence type="ECO:0000259" key="4">
    <source>
        <dbReference type="PROSITE" id="PS50097"/>
    </source>
</evidence>
<dbReference type="GO" id="GO:0003779">
    <property type="term" value="F:actin binding"/>
    <property type="evidence" value="ECO:0007669"/>
    <property type="project" value="UniProtKB-KW"/>
</dbReference>
<reference evidence="5" key="2">
    <citation type="submission" date="2021-09" db="EMBL/GenBank/DDBJ databases">
        <authorList>
            <person name="Jia N."/>
            <person name="Wang J."/>
            <person name="Shi W."/>
            <person name="Du L."/>
            <person name="Sun Y."/>
            <person name="Zhan W."/>
            <person name="Jiang J."/>
            <person name="Wang Q."/>
            <person name="Zhang B."/>
            <person name="Ji P."/>
            <person name="Sakyi L.B."/>
            <person name="Cui X."/>
            <person name="Yuan T."/>
            <person name="Jiang B."/>
            <person name="Yang W."/>
            <person name="Lam T.T.-Y."/>
            <person name="Chang Q."/>
            <person name="Ding S."/>
            <person name="Wang X."/>
            <person name="Zhu J."/>
            <person name="Ruan X."/>
            <person name="Zhao L."/>
            <person name="Wei J."/>
            <person name="Que T."/>
            <person name="Du C."/>
            <person name="Cheng J."/>
            <person name="Dai P."/>
            <person name="Han X."/>
            <person name="Huang E."/>
            <person name="Gao Y."/>
            <person name="Liu J."/>
            <person name="Shao H."/>
            <person name="Ye R."/>
            <person name="Li L."/>
            <person name="Wei W."/>
            <person name="Wang X."/>
            <person name="Wang C."/>
            <person name="Huo Q."/>
            <person name="Li W."/>
            <person name="Guo W."/>
            <person name="Chen H."/>
            <person name="Chen S."/>
            <person name="Zhou L."/>
            <person name="Zhou L."/>
            <person name="Ni X."/>
            <person name="Tian J."/>
            <person name="Zhou Y."/>
            <person name="Sheng Y."/>
            <person name="Liu T."/>
            <person name="Pan Y."/>
            <person name="Xia L."/>
            <person name="Li J."/>
            <person name="Zhao F."/>
            <person name="Cao W."/>
        </authorList>
    </citation>
    <scope>NUCLEOTIDE SEQUENCE</scope>
    <source>
        <strain evidence="5">Rsan-2018</strain>
        <tissue evidence="5">Larvae</tissue>
    </source>
</reference>
<dbReference type="Gene3D" id="2.120.10.80">
    <property type="entry name" value="Kelch-type beta propeller"/>
    <property type="match status" value="2"/>
</dbReference>
<dbReference type="InterPro" id="IPR011333">
    <property type="entry name" value="SKP1/BTB/POZ_sf"/>
</dbReference>
<gene>
    <name evidence="5" type="ORF">HPB52_010510</name>
</gene>
<evidence type="ECO:0000313" key="6">
    <source>
        <dbReference type="Proteomes" id="UP000821837"/>
    </source>
</evidence>
<dbReference type="PANTHER" id="PTHR24412">
    <property type="entry name" value="KELCH PROTEIN"/>
    <property type="match status" value="1"/>
</dbReference>
<dbReference type="SMART" id="SM00875">
    <property type="entry name" value="BACK"/>
    <property type="match status" value="1"/>
</dbReference>
<evidence type="ECO:0000313" key="5">
    <source>
        <dbReference type="EMBL" id="KAH7968654.1"/>
    </source>
</evidence>
<proteinExistence type="predicted"/>
<evidence type="ECO:0000256" key="2">
    <source>
        <dbReference type="ARBA" id="ARBA00022737"/>
    </source>
</evidence>
<dbReference type="Pfam" id="PF01344">
    <property type="entry name" value="Kelch_1"/>
    <property type="match status" value="1"/>
</dbReference>
<dbReference type="EMBL" id="JABSTV010001248">
    <property type="protein sequence ID" value="KAH7968654.1"/>
    <property type="molecule type" value="Genomic_DNA"/>
</dbReference>
<protein>
    <recommendedName>
        <fullName evidence="4">BTB domain-containing protein</fullName>
    </recommendedName>
</protein>
<dbReference type="VEuPathDB" id="VectorBase:RSAN_036455"/>
<dbReference type="AlphaFoldDB" id="A0A9D4T3F8"/>
<dbReference type="Gene3D" id="1.25.40.420">
    <property type="match status" value="1"/>
</dbReference>
<reference evidence="5" key="1">
    <citation type="journal article" date="2020" name="Cell">
        <title>Large-Scale Comparative Analyses of Tick Genomes Elucidate Their Genetic Diversity and Vector Capacities.</title>
        <authorList>
            <consortium name="Tick Genome and Microbiome Consortium (TIGMIC)"/>
            <person name="Jia N."/>
            <person name="Wang J."/>
            <person name="Shi W."/>
            <person name="Du L."/>
            <person name="Sun Y."/>
            <person name="Zhan W."/>
            <person name="Jiang J.F."/>
            <person name="Wang Q."/>
            <person name="Zhang B."/>
            <person name="Ji P."/>
            <person name="Bell-Sakyi L."/>
            <person name="Cui X.M."/>
            <person name="Yuan T.T."/>
            <person name="Jiang B.G."/>
            <person name="Yang W.F."/>
            <person name="Lam T.T."/>
            <person name="Chang Q.C."/>
            <person name="Ding S.J."/>
            <person name="Wang X.J."/>
            <person name="Zhu J.G."/>
            <person name="Ruan X.D."/>
            <person name="Zhao L."/>
            <person name="Wei J.T."/>
            <person name="Ye R.Z."/>
            <person name="Que T.C."/>
            <person name="Du C.H."/>
            <person name="Zhou Y.H."/>
            <person name="Cheng J.X."/>
            <person name="Dai P.F."/>
            <person name="Guo W.B."/>
            <person name="Han X.H."/>
            <person name="Huang E.J."/>
            <person name="Li L.F."/>
            <person name="Wei W."/>
            <person name="Gao Y.C."/>
            <person name="Liu J.Z."/>
            <person name="Shao H.Z."/>
            <person name="Wang X."/>
            <person name="Wang C.C."/>
            <person name="Yang T.C."/>
            <person name="Huo Q.B."/>
            <person name="Li W."/>
            <person name="Chen H.Y."/>
            <person name="Chen S.E."/>
            <person name="Zhou L.G."/>
            <person name="Ni X.B."/>
            <person name="Tian J.H."/>
            <person name="Sheng Y."/>
            <person name="Liu T."/>
            <person name="Pan Y.S."/>
            <person name="Xia L.Y."/>
            <person name="Li J."/>
            <person name="Zhao F."/>
            <person name="Cao W.C."/>
        </authorList>
    </citation>
    <scope>NUCLEOTIDE SEQUENCE</scope>
    <source>
        <strain evidence="5">Rsan-2018</strain>
    </source>
</reference>
<name>A0A9D4T3F8_RHISA</name>
<dbReference type="Pfam" id="PF00651">
    <property type="entry name" value="BTB"/>
    <property type="match status" value="1"/>
</dbReference>
<dbReference type="InterPro" id="IPR011705">
    <property type="entry name" value="BACK"/>
</dbReference>
<dbReference type="SMART" id="SM00225">
    <property type="entry name" value="BTB"/>
    <property type="match status" value="1"/>
</dbReference>
<sequence length="528" mass="57797">MSNGGCVVGEAAGRVTYAAPDVAQQSFRRLRQFFDDGQLCDVQLHVGSRSWRCHRLVLACCSPYFHAMFTTPLAESQQQEVTIGDIDEVAMDKLIQFAYTGVVQLTVEGVQALLHASSVLQMEPLTRACSGFVRAHLEPSNALGVWQFAESHGLRGLARSAELFARGHFSKVATGREFLALGSQHLARLLAAADLAVESEAQARVYEALMSWVRHDTTARAADLPSLLSRVRLPLLPPGYVRRRSEDEELLRNCHRCRDLLDEARDQQLWKAGLLGPYSALGVRDASGEPSSSTEFYSIADNKWLKAADMTTRRRHVGVASVDGKLYAVGGSDDKHHLASAEVFDPATNSWKLICPMNVPRRGLGLCELSGPLYAIGGMDDTTYFNTVERYDSQSDTWTMVAPMKSPRGGVAIAVLKDCIYAIGGNVGQTSLSTCEKYDPHLNKWSYVAETDSAQGWSRGRGFDNNLPLSSAERYDAELDRWVGVRPMSTSRGGVGVASLAGRLYAVGGHNGSKYLNSVEAYDPVLDR</sequence>
<dbReference type="Gene3D" id="3.30.710.10">
    <property type="entry name" value="Potassium Channel Kv1.1, Chain A"/>
    <property type="match status" value="1"/>
</dbReference>
<organism evidence="5 6">
    <name type="scientific">Rhipicephalus sanguineus</name>
    <name type="common">Brown dog tick</name>
    <name type="synonym">Ixodes sanguineus</name>
    <dbReference type="NCBI Taxonomy" id="34632"/>
    <lineage>
        <taxon>Eukaryota</taxon>
        <taxon>Metazoa</taxon>
        <taxon>Ecdysozoa</taxon>
        <taxon>Arthropoda</taxon>
        <taxon>Chelicerata</taxon>
        <taxon>Arachnida</taxon>
        <taxon>Acari</taxon>
        <taxon>Parasitiformes</taxon>
        <taxon>Ixodida</taxon>
        <taxon>Ixodoidea</taxon>
        <taxon>Ixodidae</taxon>
        <taxon>Rhipicephalinae</taxon>
        <taxon>Rhipicephalus</taxon>
        <taxon>Rhipicephalus</taxon>
    </lineage>
</organism>
<dbReference type="InterPro" id="IPR006652">
    <property type="entry name" value="Kelch_1"/>
</dbReference>
<dbReference type="SUPFAM" id="SSF54695">
    <property type="entry name" value="POZ domain"/>
    <property type="match status" value="1"/>
</dbReference>
<evidence type="ECO:0000256" key="3">
    <source>
        <dbReference type="ARBA" id="ARBA00023203"/>
    </source>
</evidence>
<keyword evidence="3" id="KW-0009">Actin-binding</keyword>
<dbReference type="SMART" id="SM00612">
    <property type="entry name" value="Kelch"/>
    <property type="match status" value="6"/>
</dbReference>
<dbReference type="InterPro" id="IPR015915">
    <property type="entry name" value="Kelch-typ_b-propeller"/>
</dbReference>
<keyword evidence="1" id="KW-0880">Kelch repeat</keyword>
<keyword evidence="2" id="KW-0677">Repeat</keyword>
<dbReference type="PANTHER" id="PTHR24412:SF480">
    <property type="entry name" value="KELCH-LIKE PROTEIN 8"/>
    <property type="match status" value="1"/>
</dbReference>
<dbReference type="PROSITE" id="PS50097">
    <property type="entry name" value="BTB"/>
    <property type="match status" value="1"/>
</dbReference>
<accession>A0A9D4T3F8</accession>
<comment type="caution">
    <text evidence="5">The sequence shown here is derived from an EMBL/GenBank/DDBJ whole genome shotgun (WGS) entry which is preliminary data.</text>
</comment>
<dbReference type="Pfam" id="PF24681">
    <property type="entry name" value="Kelch_KLHDC2_KLHL20_DRC7"/>
    <property type="match status" value="1"/>
</dbReference>
<dbReference type="SUPFAM" id="SSF117281">
    <property type="entry name" value="Kelch motif"/>
    <property type="match status" value="1"/>
</dbReference>
<feature type="domain" description="BTB" evidence="4">
    <location>
        <begin position="40"/>
        <end position="107"/>
    </location>
</feature>
<keyword evidence="6" id="KW-1185">Reference proteome</keyword>
<dbReference type="InterPro" id="IPR000210">
    <property type="entry name" value="BTB/POZ_dom"/>
</dbReference>
<dbReference type="Proteomes" id="UP000821837">
    <property type="component" value="Unassembled WGS sequence"/>
</dbReference>